<dbReference type="InterPro" id="IPR036322">
    <property type="entry name" value="WD40_repeat_dom_sf"/>
</dbReference>
<gene>
    <name evidence="3" type="primary">Taf5-L2</name>
    <name evidence="3" type="ORF">Hamer_G026569</name>
</gene>
<dbReference type="InterPro" id="IPR001680">
    <property type="entry name" value="WD40_rpt"/>
</dbReference>
<dbReference type="GO" id="GO:0006367">
    <property type="term" value="P:transcription initiation at RNA polymerase II promoter"/>
    <property type="evidence" value="ECO:0007669"/>
    <property type="project" value="TreeGrafter"/>
</dbReference>
<keyword evidence="4" id="KW-1185">Reference proteome</keyword>
<dbReference type="Pfam" id="PF00400">
    <property type="entry name" value="WD40"/>
    <property type="match status" value="1"/>
</dbReference>
<reference evidence="3" key="1">
    <citation type="journal article" date="2021" name="Sci. Adv.">
        <title>The American lobster genome reveals insights on longevity, neural, and immune adaptations.</title>
        <authorList>
            <person name="Polinski J.M."/>
            <person name="Zimin A.V."/>
            <person name="Clark K.F."/>
            <person name="Kohn A.B."/>
            <person name="Sadowski N."/>
            <person name="Timp W."/>
            <person name="Ptitsyn A."/>
            <person name="Khanna P."/>
            <person name="Romanova D.Y."/>
            <person name="Williams P."/>
            <person name="Greenwood S.J."/>
            <person name="Moroz L.L."/>
            <person name="Walt D.R."/>
            <person name="Bodnar A.G."/>
        </authorList>
    </citation>
    <scope>NUCLEOTIDE SEQUENCE</scope>
    <source>
        <strain evidence="3">GMGI-L3</strain>
    </source>
</reference>
<comment type="caution">
    <text evidence="3">The sequence shown here is derived from an EMBL/GenBank/DDBJ whole genome shotgun (WGS) entry which is preliminary data.</text>
</comment>
<feature type="transmembrane region" description="Helical" evidence="2">
    <location>
        <begin position="162"/>
        <end position="185"/>
    </location>
</feature>
<sequence length="250" mass="29553">MTGYQIMDNFRSNQFTVRCPVILIPFKAILDRIWRRTSASRIIHDRLYLDVYEGVLEPEHRCWQLLEHKRRHQSKLIKPRYFMVCSRNQNCLTSQWKRKKERKKDKQEEESQDALQRARRMTQMLHPATEYHCQNYRKCPPHDAKESHGNLFVYGVCRHGRVWLSIKVMCLLYGMLVSPYGYYFVSGHDRTGRLWATDHHQPLLIFAGHFSDVDVVQFHPNSNYVASGPVIAASDFGIAKWKLCESSHRS</sequence>
<protein>
    <submittedName>
        <fullName evidence="3">Transcription initiation factor TFIID subunit 5-like 2</fullName>
    </submittedName>
</protein>
<accession>A0A8J5JY55</accession>
<dbReference type="PANTHER" id="PTHR19879:SF1">
    <property type="entry name" value="CANNONBALL-RELATED"/>
    <property type="match status" value="1"/>
</dbReference>
<dbReference type="Proteomes" id="UP000747542">
    <property type="component" value="Unassembled WGS sequence"/>
</dbReference>
<dbReference type="InterPro" id="IPR015943">
    <property type="entry name" value="WD40/YVTN_repeat-like_dom_sf"/>
</dbReference>
<dbReference type="GO" id="GO:0016251">
    <property type="term" value="F:RNA polymerase II general transcription initiation factor activity"/>
    <property type="evidence" value="ECO:0007669"/>
    <property type="project" value="TreeGrafter"/>
</dbReference>
<dbReference type="Gene3D" id="2.130.10.10">
    <property type="entry name" value="YVTN repeat-like/Quinoprotein amine dehydrogenase"/>
    <property type="match status" value="1"/>
</dbReference>
<keyword evidence="2" id="KW-0812">Transmembrane</keyword>
<keyword evidence="2" id="KW-0472">Membrane</keyword>
<name>A0A8J5JY55_HOMAM</name>
<evidence type="ECO:0000313" key="3">
    <source>
        <dbReference type="EMBL" id="KAG7164223.1"/>
    </source>
</evidence>
<organism evidence="3 4">
    <name type="scientific">Homarus americanus</name>
    <name type="common">American lobster</name>
    <dbReference type="NCBI Taxonomy" id="6706"/>
    <lineage>
        <taxon>Eukaryota</taxon>
        <taxon>Metazoa</taxon>
        <taxon>Ecdysozoa</taxon>
        <taxon>Arthropoda</taxon>
        <taxon>Crustacea</taxon>
        <taxon>Multicrustacea</taxon>
        <taxon>Malacostraca</taxon>
        <taxon>Eumalacostraca</taxon>
        <taxon>Eucarida</taxon>
        <taxon>Decapoda</taxon>
        <taxon>Pleocyemata</taxon>
        <taxon>Astacidea</taxon>
        <taxon>Nephropoidea</taxon>
        <taxon>Nephropidae</taxon>
        <taxon>Homarus</taxon>
    </lineage>
</organism>
<feature type="region of interest" description="Disordered" evidence="1">
    <location>
        <begin position="96"/>
        <end position="115"/>
    </location>
</feature>
<dbReference type="AlphaFoldDB" id="A0A8J5JY55"/>
<evidence type="ECO:0000256" key="2">
    <source>
        <dbReference type="SAM" id="Phobius"/>
    </source>
</evidence>
<evidence type="ECO:0000256" key="1">
    <source>
        <dbReference type="SAM" id="MobiDB-lite"/>
    </source>
</evidence>
<dbReference type="EMBL" id="JAHLQT010025516">
    <property type="protein sequence ID" value="KAG7164223.1"/>
    <property type="molecule type" value="Genomic_DNA"/>
</dbReference>
<dbReference type="SUPFAM" id="SSF50978">
    <property type="entry name" value="WD40 repeat-like"/>
    <property type="match status" value="1"/>
</dbReference>
<dbReference type="PANTHER" id="PTHR19879">
    <property type="entry name" value="TRANSCRIPTION INITIATION FACTOR TFIID"/>
    <property type="match status" value="1"/>
</dbReference>
<dbReference type="GO" id="GO:0005669">
    <property type="term" value="C:transcription factor TFIID complex"/>
    <property type="evidence" value="ECO:0007669"/>
    <property type="project" value="TreeGrafter"/>
</dbReference>
<keyword evidence="2" id="KW-1133">Transmembrane helix</keyword>
<evidence type="ECO:0000313" key="4">
    <source>
        <dbReference type="Proteomes" id="UP000747542"/>
    </source>
</evidence>
<proteinExistence type="predicted"/>